<keyword evidence="5 8" id="KW-0812">Transmembrane</keyword>
<feature type="signal peptide" evidence="9">
    <location>
        <begin position="1"/>
        <end position="17"/>
    </location>
</feature>
<evidence type="ECO:0000256" key="2">
    <source>
        <dbReference type="ARBA" id="ARBA00005179"/>
    </source>
</evidence>
<dbReference type="InterPro" id="IPR044851">
    <property type="entry name" value="Wax_synthase"/>
</dbReference>
<organism evidence="11 12">
    <name type="scientific">Coccomyxa subellipsoidea</name>
    <dbReference type="NCBI Taxonomy" id="248742"/>
    <lineage>
        <taxon>Eukaryota</taxon>
        <taxon>Viridiplantae</taxon>
        <taxon>Chlorophyta</taxon>
        <taxon>core chlorophytes</taxon>
        <taxon>Trebouxiophyceae</taxon>
        <taxon>Trebouxiophyceae incertae sedis</taxon>
        <taxon>Coccomyxaceae</taxon>
        <taxon>Coccomyxa</taxon>
    </lineage>
</organism>
<dbReference type="InterPro" id="IPR032805">
    <property type="entry name" value="Wax_synthase_dom"/>
</dbReference>
<evidence type="ECO:0000256" key="6">
    <source>
        <dbReference type="ARBA" id="ARBA00022989"/>
    </source>
</evidence>
<dbReference type="Pfam" id="PF13813">
    <property type="entry name" value="MBOAT_2"/>
    <property type="match status" value="1"/>
</dbReference>
<evidence type="ECO:0000256" key="1">
    <source>
        <dbReference type="ARBA" id="ARBA00004141"/>
    </source>
</evidence>
<keyword evidence="4" id="KW-0808">Transferase</keyword>
<keyword evidence="7 8" id="KW-0472">Membrane</keyword>
<comment type="pathway">
    <text evidence="2">Secondary metabolite biosynthesis.</text>
</comment>
<comment type="subcellular location">
    <subcellularLocation>
        <location evidence="1">Membrane</location>
        <topology evidence="1">Multi-pass membrane protein</topology>
    </subcellularLocation>
</comment>
<feature type="chain" id="PRO_5046027469" description="Wax synthase domain-containing protein" evidence="9">
    <location>
        <begin position="18"/>
        <end position="254"/>
    </location>
</feature>
<evidence type="ECO:0000256" key="3">
    <source>
        <dbReference type="ARBA" id="ARBA00007282"/>
    </source>
</evidence>
<keyword evidence="12" id="KW-1185">Reference proteome</keyword>
<evidence type="ECO:0000256" key="4">
    <source>
        <dbReference type="ARBA" id="ARBA00022679"/>
    </source>
</evidence>
<comment type="similarity">
    <text evidence="3">Belongs to the wax synthase family.</text>
</comment>
<evidence type="ECO:0000313" key="12">
    <source>
        <dbReference type="Proteomes" id="UP001491310"/>
    </source>
</evidence>
<name>A0ABR2YHA5_9CHLO</name>
<accession>A0ABR2YHA5</accession>
<evidence type="ECO:0000256" key="5">
    <source>
        <dbReference type="ARBA" id="ARBA00022692"/>
    </source>
</evidence>
<evidence type="ECO:0000256" key="8">
    <source>
        <dbReference type="SAM" id="Phobius"/>
    </source>
</evidence>
<comment type="caution">
    <text evidence="11">The sequence shown here is derived from an EMBL/GenBank/DDBJ whole genome shotgun (WGS) entry which is preliminary data.</text>
</comment>
<feature type="transmembrane region" description="Helical" evidence="8">
    <location>
        <begin position="82"/>
        <end position="103"/>
    </location>
</feature>
<dbReference type="EMBL" id="JALJOT010000011">
    <property type="protein sequence ID" value="KAK9905470.1"/>
    <property type="molecule type" value="Genomic_DNA"/>
</dbReference>
<dbReference type="Proteomes" id="UP001491310">
    <property type="component" value="Unassembled WGS sequence"/>
</dbReference>
<dbReference type="PANTHER" id="PTHR31595:SF57">
    <property type="entry name" value="OS04G0481900 PROTEIN"/>
    <property type="match status" value="1"/>
</dbReference>
<keyword evidence="9" id="KW-0732">Signal</keyword>
<evidence type="ECO:0000256" key="7">
    <source>
        <dbReference type="ARBA" id="ARBA00023136"/>
    </source>
</evidence>
<gene>
    <name evidence="11" type="ORF">WJX75_000391</name>
</gene>
<keyword evidence="6 8" id="KW-1133">Transmembrane helix</keyword>
<protein>
    <recommendedName>
        <fullName evidence="10">Wax synthase domain-containing protein</fullName>
    </recommendedName>
</protein>
<sequence>MAVCFLLTWLGTFKVLGLLINRGSLCEPLDCLQFLTVLWMPITPQSVQQNPLSVVVGITKKKKGNLPRISSNARLGEEAGSYLQLLAGFFAKALVLGGVVYLLTNFSLQRRIVEFLYALGMYAFLGLLMDGPATLASSLIGLKIAPHFDKPFLTSSVSDFWSRRWNLTAGNALRFLVYDTITEKRLIKTSRGNAMPSIGLRRLGAASSFVVSGIVHEIILWYAIGHVPGVSGGWFIFFAIQGPLLAAESELKRG</sequence>
<feature type="domain" description="Wax synthase" evidence="10">
    <location>
        <begin position="146"/>
        <end position="235"/>
    </location>
</feature>
<evidence type="ECO:0000256" key="9">
    <source>
        <dbReference type="SAM" id="SignalP"/>
    </source>
</evidence>
<feature type="transmembrane region" description="Helical" evidence="8">
    <location>
        <begin position="115"/>
        <end position="145"/>
    </location>
</feature>
<reference evidence="11 12" key="1">
    <citation type="journal article" date="2024" name="Nat. Commun.">
        <title>Phylogenomics reveals the evolutionary origins of lichenization in chlorophyte algae.</title>
        <authorList>
            <person name="Puginier C."/>
            <person name="Libourel C."/>
            <person name="Otte J."/>
            <person name="Skaloud P."/>
            <person name="Haon M."/>
            <person name="Grisel S."/>
            <person name="Petersen M."/>
            <person name="Berrin J.G."/>
            <person name="Delaux P.M."/>
            <person name="Dal Grande F."/>
            <person name="Keller J."/>
        </authorList>
    </citation>
    <scope>NUCLEOTIDE SEQUENCE [LARGE SCALE GENOMIC DNA]</scope>
    <source>
        <strain evidence="11 12">SAG 216-7</strain>
    </source>
</reference>
<proteinExistence type="inferred from homology"/>
<evidence type="ECO:0000259" key="10">
    <source>
        <dbReference type="Pfam" id="PF13813"/>
    </source>
</evidence>
<evidence type="ECO:0000313" key="11">
    <source>
        <dbReference type="EMBL" id="KAK9905470.1"/>
    </source>
</evidence>
<dbReference type="PANTHER" id="PTHR31595">
    <property type="entry name" value="LONG-CHAIN-ALCOHOL O-FATTY-ACYLTRANSFERASE 3-RELATED"/>
    <property type="match status" value="1"/>
</dbReference>